<evidence type="ECO:0000313" key="1">
    <source>
        <dbReference type="EMBL" id="RKR83104.1"/>
    </source>
</evidence>
<protein>
    <submittedName>
        <fullName evidence="1">Uncharacterized protein</fullName>
    </submittedName>
</protein>
<dbReference type="RefSeq" id="WP_147425656.1">
    <property type="nucleotide sequence ID" value="NZ_RBKU01000001.1"/>
</dbReference>
<dbReference type="AlphaFoldDB" id="A0A495J435"/>
<gene>
    <name evidence="1" type="ORF">BDD43_3305</name>
</gene>
<comment type="caution">
    <text evidence="1">The sequence shown here is derived from an EMBL/GenBank/DDBJ whole genome shotgun (WGS) entry which is preliminary data.</text>
</comment>
<sequence>MKYSESFDEYSIVLSSMIFIDYKSLLELKELTEAIMYTFDLIPEKDEQFTMIKKQCRRNIELDLAIINNALKRKTQKNYEEAFYKAKKQLRIDLSGAQTSFSMVGL</sequence>
<name>A0A495J435_9SPHI</name>
<dbReference type="Proteomes" id="UP000268007">
    <property type="component" value="Unassembled WGS sequence"/>
</dbReference>
<evidence type="ECO:0000313" key="2">
    <source>
        <dbReference type="Proteomes" id="UP000268007"/>
    </source>
</evidence>
<organism evidence="1 2">
    <name type="scientific">Mucilaginibacter gracilis</name>
    <dbReference type="NCBI Taxonomy" id="423350"/>
    <lineage>
        <taxon>Bacteria</taxon>
        <taxon>Pseudomonadati</taxon>
        <taxon>Bacteroidota</taxon>
        <taxon>Sphingobacteriia</taxon>
        <taxon>Sphingobacteriales</taxon>
        <taxon>Sphingobacteriaceae</taxon>
        <taxon>Mucilaginibacter</taxon>
    </lineage>
</organism>
<accession>A0A495J435</accession>
<reference evidence="1 2" key="1">
    <citation type="submission" date="2018-10" db="EMBL/GenBank/DDBJ databases">
        <title>Genomic Encyclopedia of Archaeal and Bacterial Type Strains, Phase II (KMG-II): from individual species to whole genera.</title>
        <authorList>
            <person name="Goeker M."/>
        </authorList>
    </citation>
    <scope>NUCLEOTIDE SEQUENCE [LARGE SCALE GENOMIC DNA]</scope>
    <source>
        <strain evidence="1 2">DSM 18602</strain>
    </source>
</reference>
<dbReference type="EMBL" id="RBKU01000001">
    <property type="protein sequence ID" value="RKR83104.1"/>
    <property type="molecule type" value="Genomic_DNA"/>
</dbReference>
<keyword evidence="2" id="KW-1185">Reference proteome</keyword>
<proteinExistence type="predicted"/>